<dbReference type="GO" id="GO:0046872">
    <property type="term" value="F:metal ion binding"/>
    <property type="evidence" value="ECO:0007669"/>
    <property type="project" value="UniProtKB-KW"/>
</dbReference>
<feature type="domain" description="CENP-V/GFA" evidence="5">
    <location>
        <begin position="5"/>
        <end position="123"/>
    </location>
</feature>
<evidence type="ECO:0000256" key="2">
    <source>
        <dbReference type="ARBA" id="ARBA00022723"/>
    </source>
</evidence>
<protein>
    <recommendedName>
        <fullName evidence="5">CENP-V/GFA domain-containing protein</fullName>
    </recommendedName>
</protein>
<dbReference type="EMBL" id="QJKB01000004">
    <property type="protein sequence ID" value="PXX43299.1"/>
    <property type="molecule type" value="Genomic_DNA"/>
</dbReference>
<dbReference type="PANTHER" id="PTHR33337:SF3">
    <property type="entry name" value="CENP-V_GFA DOMAIN-CONTAINING PROTEIN"/>
    <property type="match status" value="1"/>
</dbReference>
<evidence type="ECO:0000259" key="5">
    <source>
        <dbReference type="PROSITE" id="PS51891"/>
    </source>
</evidence>
<evidence type="ECO:0000256" key="3">
    <source>
        <dbReference type="ARBA" id="ARBA00022833"/>
    </source>
</evidence>
<dbReference type="Pfam" id="PF04828">
    <property type="entry name" value="GFA"/>
    <property type="match status" value="1"/>
</dbReference>
<dbReference type="RefSeq" id="WP_110255829.1">
    <property type="nucleotide sequence ID" value="NZ_QJKB01000004.1"/>
</dbReference>
<organism evidence="6 7">
    <name type="scientific">Undibacterium pigrum</name>
    <dbReference type="NCBI Taxonomy" id="401470"/>
    <lineage>
        <taxon>Bacteria</taxon>
        <taxon>Pseudomonadati</taxon>
        <taxon>Pseudomonadota</taxon>
        <taxon>Betaproteobacteria</taxon>
        <taxon>Burkholderiales</taxon>
        <taxon>Oxalobacteraceae</taxon>
        <taxon>Undibacterium</taxon>
    </lineage>
</organism>
<evidence type="ECO:0000313" key="6">
    <source>
        <dbReference type="EMBL" id="PXX43299.1"/>
    </source>
</evidence>
<keyword evidence="7" id="KW-1185">Reference proteome</keyword>
<proteinExistence type="inferred from homology"/>
<comment type="caution">
    <text evidence="6">The sequence shown here is derived from an EMBL/GenBank/DDBJ whole genome shotgun (WGS) entry which is preliminary data.</text>
</comment>
<name>A0A318J610_9BURK</name>
<dbReference type="PROSITE" id="PS51891">
    <property type="entry name" value="CENP_V_GFA"/>
    <property type="match status" value="1"/>
</dbReference>
<accession>A0A318J610</accession>
<dbReference type="SUPFAM" id="SSF51316">
    <property type="entry name" value="Mss4-like"/>
    <property type="match status" value="1"/>
</dbReference>
<dbReference type="InterPro" id="IPR011057">
    <property type="entry name" value="Mss4-like_sf"/>
</dbReference>
<sequence>MSESFEGQCQCGEVQYEVTGESLTLFTCHCQDCQRQSSSAFGMALWIRLGDMLLKTGEPKLWVRKMPSGREMECSFCPTCGTRLFHRLLGQTEIISIKPGTLNDTSSLQAVAHIWTRSAQPWLNLDQDCLQYADNPDDFQILFAAWKNRNLPDKTKK</sequence>
<dbReference type="GO" id="GO:0016846">
    <property type="term" value="F:carbon-sulfur lyase activity"/>
    <property type="evidence" value="ECO:0007669"/>
    <property type="project" value="InterPro"/>
</dbReference>
<evidence type="ECO:0000256" key="1">
    <source>
        <dbReference type="ARBA" id="ARBA00005495"/>
    </source>
</evidence>
<dbReference type="Proteomes" id="UP000247792">
    <property type="component" value="Unassembled WGS sequence"/>
</dbReference>
<dbReference type="AlphaFoldDB" id="A0A318J610"/>
<reference evidence="6 7" key="1">
    <citation type="submission" date="2018-05" db="EMBL/GenBank/DDBJ databases">
        <title>Genomic Encyclopedia of Type Strains, Phase IV (KMG-IV): sequencing the most valuable type-strain genomes for metagenomic binning, comparative biology and taxonomic classification.</title>
        <authorList>
            <person name="Goeker M."/>
        </authorList>
    </citation>
    <scope>NUCLEOTIDE SEQUENCE [LARGE SCALE GENOMIC DNA]</scope>
    <source>
        <strain evidence="6 7">DSM 19792</strain>
    </source>
</reference>
<evidence type="ECO:0000313" key="7">
    <source>
        <dbReference type="Proteomes" id="UP000247792"/>
    </source>
</evidence>
<evidence type="ECO:0000256" key="4">
    <source>
        <dbReference type="ARBA" id="ARBA00023239"/>
    </source>
</evidence>
<keyword evidence="3" id="KW-0862">Zinc</keyword>
<keyword evidence="2" id="KW-0479">Metal-binding</keyword>
<dbReference type="PANTHER" id="PTHR33337">
    <property type="entry name" value="GFA DOMAIN-CONTAINING PROTEIN"/>
    <property type="match status" value="1"/>
</dbReference>
<dbReference type="InterPro" id="IPR006913">
    <property type="entry name" value="CENP-V/GFA"/>
</dbReference>
<gene>
    <name evidence="6" type="ORF">DFR42_104300</name>
</gene>
<dbReference type="OrthoDB" id="327703at2"/>
<dbReference type="Gene3D" id="3.90.1590.10">
    <property type="entry name" value="glutathione-dependent formaldehyde- activating enzyme (gfa)"/>
    <property type="match status" value="1"/>
</dbReference>
<keyword evidence="4" id="KW-0456">Lyase</keyword>
<comment type="similarity">
    <text evidence="1">Belongs to the Gfa family.</text>
</comment>